<feature type="compositionally biased region" description="Acidic residues" evidence="1">
    <location>
        <begin position="502"/>
        <end position="515"/>
    </location>
</feature>
<feature type="compositionally biased region" description="Basic and acidic residues" evidence="1">
    <location>
        <begin position="580"/>
        <end position="590"/>
    </location>
</feature>
<dbReference type="Proteomes" id="UP001344447">
    <property type="component" value="Unassembled WGS sequence"/>
</dbReference>
<dbReference type="AlphaFoldDB" id="A0AAN7U6P0"/>
<evidence type="ECO:0000256" key="1">
    <source>
        <dbReference type="SAM" id="MobiDB-lite"/>
    </source>
</evidence>
<accession>A0AAN7U6P0</accession>
<name>A0AAN7U6P0_9MYCE</name>
<protein>
    <submittedName>
        <fullName evidence="2">Uncharacterized protein</fullName>
    </submittedName>
</protein>
<gene>
    <name evidence="2" type="ORF">RB653_004016</name>
</gene>
<keyword evidence="3" id="KW-1185">Reference proteome</keyword>
<proteinExistence type="predicted"/>
<dbReference type="EMBL" id="JAVFKY010000001">
    <property type="protein sequence ID" value="KAK5582431.1"/>
    <property type="molecule type" value="Genomic_DNA"/>
</dbReference>
<feature type="region of interest" description="Disordered" evidence="1">
    <location>
        <begin position="499"/>
        <end position="525"/>
    </location>
</feature>
<organism evidence="2 3">
    <name type="scientific">Dictyostelium firmibasis</name>
    <dbReference type="NCBI Taxonomy" id="79012"/>
    <lineage>
        <taxon>Eukaryota</taxon>
        <taxon>Amoebozoa</taxon>
        <taxon>Evosea</taxon>
        <taxon>Eumycetozoa</taxon>
        <taxon>Dictyostelia</taxon>
        <taxon>Dictyosteliales</taxon>
        <taxon>Dictyosteliaceae</taxon>
        <taxon>Dictyostelium</taxon>
    </lineage>
</organism>
<reference evidence="2 3" key="1">
    <citation type="submission" date="2023-11" db="EMBL/GenBank/DDBJ databases">
        <title>Dfirmibasis_genome.</title>
        <authorList>
            <person name="Edelbroek B."/>
            <person name="Kjellin J."/>
            <person name="Jerlstrom-Hultqvist J."/>
            <person name="Soderbom F."/>
        </authorList>
    </citation>
    <scope>NUCLEOTIDE SEQUENCE [LARGE SCALE GENOMIC DNA]</scope>
    <source>
        <strain evidence="2 3">TNS-C-14</strain>
    </source>
</reference>
<sequence length="590" mass="69991">MIKSLISGQFKSIINSSSFTNNIIIKNVNNNNTTPNYLKSYFSRTRLHPDKQKLKERKLLKKKLDKFEYTLPTENTLSNYINDNNIIEPHKDNAAAMFLRNRFVDEEEPKKIVEYIGRRPADIFNSRTTRRADGTGFDHNYDKENDKEVKNIYKVKNRTSNSFDKMYAGIVNKTGNEKLEANILRLKENPALFFENKQNHLMYIKYLSTITRNINFMVFSTWYNFKRSDFTRNHGSELLKLYGDDHVQALISIYPAYNWELWKFPTLNPSFWNVDKNVVKYLLWLIKTTKRDENNLDSCYYLTISDFIANYGQALIHKHDGSLPKIFQTYFPQHDWKLWLFDSPSKQFYKEYFGKKENLKRYLLWLGKDILGYKGYEDFYKLKLIDFKRNHGFPLIRFSFKKSVPKIVLEGLSDEFKWESWRFLVVPNKRTNIEILGEYHNHLYKLLNCSTPNELIEIVDSKLNQNPSIDIIEETGGCQILEQYGGTLKSSFEMLRRKTELQEDDDEEDEEDDNDGFGFQGEGVDGLELKDINEDDFDDFFEIDQKDQHIEQYKQDSKKLLSTKPKFSTNPPKPSYKTQRRQESKRGRQN</sequence>
<feature type="region of interest" description="Disordered" evidence="1">
    <location>
        <begin position="551"/>
        <end position="590"/>
    </location>
</feature>
<comment type="caution">
    <text evidence="2">The sequence shown here is derived from an EMBL/GenBank/DDBJ whole genome shotgun (WGS) entry which is preliminary data.</text>
</comment>
<evidence type="ECO:0000313" key="2">
    <source>
        <dbReference type="EMBL" id="KAK5582431.1"/>
    </source>
</evidence>
<evidence type="ECO:0000313" key="3">
    <source>
        <dbReference type="Proteomes" id="UP001344447"/>
    </source>
</evidence>